<name>G8M1P9_ACECE</name>
<evidence type="ECO:0000313" key="3">
    <source>
        <dbReference type="EMBL" id="AEV70278.1"/>
    </source>
</evidence>
<dbReference type="EMBL" id="CP003065">
    <property type="protein sequence ID" value="AEV70278.1"/>
    <property type="molecule type" value="Genomic_DNA"/>
</dbReference>
<keyword evidence="4" id="KW-1185">Reference proteome</keyword>
<organism evidence="3 4">
    <name type="scientific">Acetivibrio clariflavus (strain DSM 19732 / NBRC 101661 / EBR45)</name>
    <name type="common">Clostridium clariflavum</name>
    <dbReference type="NCBI Taxonomy" id="720554"/>
    <lineage>
        <taxon>Bacteria</taxon>
        <taxon>Bacillati</taxon>
        <taxon>Bacillota</taxon>
        <taxon>Clostridia</taxon>
        <taxon>Eubacteriales</taxon>
        <taxon>Oscillospiraceae</taxon>
        <taxon>Acetivibrio</taxon>
    </lineage>
</organism>
<dbReference type="eggNOG" id="ENOG50340BY">
    <property type="taxonomic scope" value="Bacteria"/>
</dbReference>
<feature type="transmembrane region" description="Helical" evidence="2">
    <location>
        <begin position="138"/>
        <end position="159"/>
    </location>
</feature>
<feature type="coiled-coil region" evidence="1">
    <location>
        <begin position="349"/>
        <end position="380"/>
    </location>
</feature>
<keyword evidence="2" id="KW-1133">Transmembrane helix</keyword>
<evidence type="ECO:0000313" key="4">
    <source>
        <dbReference type="Proteomes" id="UP000005435"/>
    </source>
</evidence>
<evidence type="ECO:0000256" key="2">
    <source>
        <dbReference type="SAM" id="Phobius"/>
    </source>
</evidence>
<proteinExistence type="predicted"/>
<protein>
    <submittedName>
        <fullName evidence="3">Uncharacterized protein</fullName>
    </submittedName>
</protein>
<keyword evidence="1" id="KW-0175">Coiled coil</keyword>
<dbReference type="RefSeq" id="WP_014256781.1">
    <property type="nucleotide sequence ID" value="NC_016627.1"/>
</dbReference>
<feature type="transmembrane region" description="Helical" evidence="2">
    <location>
        <begin position="107"/>
        <end position="126"/>
    </location>
</feature>
<reference evidence="4" key="1">
    <citation type="submission" date="2011-12" db="EMBL/GenBank/DDBJ databases">
        <title>Complete sequence of Clostridium clariflavum DSM 19732.</title>
        <authorList>
            <consortium name="US DOE Joint Genome Institute"/>
            <person name="Lucas S."/>
            <person name="Han J."/>
            <person name="Lapidus A."/>
            <person name="Cheng J.-F."/>
            <person name="Goodwin L."/>
            <person name="Pitluck S."/>
            <person name="Peters L."/>
            <person name="Teshima H."/>
            <person name="Detter J.C."/>
            <person name="Han C."/>
            <person name="Tapia R."/>
            <person name="Land M."/>
            <person name="Hauser L."/>
            <person name="Kyrpides N."/>
            <person name="Ivanova N."/>
            <person name="Pagani I."/>
            <person name="Kitzmiller T."/>
            <person name="Lynd L."/>
            <person name="Izquierdo J."/>
            <person name="Woyke T."/>
        </authorList>
    </citation>
    <scope>NUCLEOTIDE SEQUENCE [LARGE SCALE GENOMIC DNA]</scope>
    <source>
        <strain evidence="4">DSM 19732 / NBRC 101661 / EBR45</strain>
    </source>
</reference>
<dbReference type="OrthoDB" id="10014833at2"/>
<dbReference type="AlphaFoldDB" id="G8M1P9"/>
<dbReference type="KEGG" id="ccl:Clocl_3828"/>
<reference evidence="3 4" key="2">
    <citation type="journal article" date="2012" name="Stand. Genomic Sci.">
        <title>Complete Genome Sequence of Clostridium clariflavum DSM 19732.</title>
        <authorList>
            <person name="Izquierdo J.A."/>
            <person name="Goodwin L."/>
            <person name="Davenport K.W."/>
            <person name="Teshima H."/>
            <person name="Bruce D."/>
            <person name="Detter C."/>
            <person name="Tapia R."/>
            <person name="Han S."/>
            <person name="Land M."/>
            <person name="Hauser L."/>
            <person name="Jeffries C.D."/>
            <person name="Han J."/>
            <person name="Pitluck S."/>
            <person name="Nolan M."/>
            <person name="Chen A."/>
            <person name="Huntemann M."/>
            <person name="Mavromatis K."/>
            <person name="Mikhailova N."/>
            <person name="Liolios K."/>
            <person name="Woyke T."/>
            <person name="Lynd L.R."/>
        </authorList>
    </citation>
    <scope>NUCLEOTIDE SEQUENCE [LARGE SCALE GENOMIC DNA]</scope>
    <source>
        <strain evidence="4">DSM 19732 / NBRC 101661 / EBR45</strain>
    </source>
</reference>
<gene>
    <name evidence="3" type="ordered locus">Clocl_3828</name>
</gene>
<dbReference type="Proteomes" id="UP000005435">
    <property type="component" value="Chromosome"/>
</dbReference>
<feature type="transmembrane region" description="Helical" evidence="2">
    <location>
        <begin position="69"/>
        <end position="92"/>
    </location>
</feature>
<keyword evidence="2" id="KW-0472">Membrane</keyword>
<sequence length="400" mass="46506">MLYKYFIGTGETDIISVDQVYELYRKGMISKTSKLYDVEKNMYVEAYEVPEFIDVFLERYSNESKASKLLKYIISTVFFLMFMLVGMINAFLNLGMEKMKNDTTNSLLYLIGIFFGMGILITLIIFISAKFFKRHSSIIIIASSIILFAVSTFFLIATVKTINTEKTKKMQMEKAALMKIIEFYEAVLTGNAVNEDVSAGEYGDYAPLVSETYNYVLTLNHMNSEISYLFKDIPLSQIIIPEMLNDIERIRQNRESAKVVINELVESKNQNSSVHDTYANKIENIAVPESIREEFVAAIKKNCEEEKKEKDVLYDLNIKLFEKIDEICKYFEDRAGKYNIENNMIIFNEKNDEDNYKKLVQEYEALLKQYSEEAKIILKNDENNINYLKELVEKNYLPIT</sequence>
<keyword evidence="2" id="KW-0812">Transmembrane</keyword>
<dbReference type="HOGENOM" id="CLU_688308_0_0_9"/>
<accession>G8M1P9</accession>
<evidence type="ECO:0000256" key="1">
    <source>
        <dbReference type="SAM" id="Coils"/>
    </source>
</evidence>